<gene>
    <name evidence="6" type="ORF">V6N11_029623</name>
</gene>
<dbReference type="EMBL" id="JBBPBN010000078">
    <property type="protein sequence ID" value="KAK8984307.1"/>
    <property type="molecule type" value="Genomic_DNA"/>
</dbReference>
<keyword evidence="3" id="KW-0560">Oxidoreductase</keyword>
<protein>
    <recommendedName>
        <fullName evidence="5">Lipoxygenase domain-containing protein</fullName>
    </recommendedName>
</protein>
<reference evidence="6 7" key="1">
    <citation type="journal article" date="2024" name="G3 (Bethesda)">
        <title>Genome assembly of Hibiscus sabdariffa L. provides insights into metabolisms of medicinal natural products.</title>
        <authorList>
            <person name="Kim T."/>
        </authorList>
    </citation>
    <scope>NUCLEOTIDE SEQUENCE [LARGE SCALE GENOMIC DNA]</scope>
    <source>
        <strain evidence="6">TK-2024</strain>
        <tissue evidence="6">Old leaves</tissue>
    </source>
</reference>
<proteinExistence type="predicted"/>
<accession>A0ABR2P7D2</accession>
<keyword evidence="1" id="KW-0479">Metal-binding</keyword>
<dbReference type="Pfam" id="PF00305">
    <property type="entry name" value="Lipoxygenase"/>
    <property type="match status" value="1"/>
</dbReference>
<dbReference type="InterPro" id="IPR036226">
    <property type="entry name" value="LipOase_C_sf"/>
</dbReference>
<feature type="region of interest" description="Disordered" evidence="4">
    <location>
        <begin position="318"/>
        <end position="357"/>
    </location>
</feature>
<dbReference type="InterPro" id="IPR013819">
    <property type="entry name" value="LipOase_C"/>
</dbReference>
<evidence type="ECO:0000313" key="7">
    <source>
        <dbReference type="Proteomes" id="UP001396334"/>
    </source>
</evidence>
<dbReference type="SUPFAM" id="SSF48484">
    <property type="entry name" value="Lipoxigenase"/>
    <property type="match status" value="1"/>
</dbReference>
<evidence type="ECO:0000256" key="2">
    <source>
        <dbReference type="ARBA" id="ARBA00022964"/>
    </source>
</evidence>
<name>A0ABR2P7D2_9ROSI</name>
<evidence type="ECO:0000313" key="6">
    <source>
        <dbReference type="EMBL" id="KAK8984307.1"/>
    </source>
</evidence>
<dbReference type="PROSITE" id="PS51393">
    <property type="entry name" value="LIPOXYGENASE_3"/>
    <property type="match status" value="1"/>
</dbReference>
<dbReference type="Proteomes" id="UP001396334">
    <property type="component" value="Unassembled WGS sequence"/>
</dbReference>
<organism evidence="6 7">
    <name type="scientific">Hibiscus sabdariffa</name>
    <name type="common">roselle</name>
    <dbReference type="NCBI Taxonomy" id="183260"/>
    <lineage>
        <taxon>Eukaryota</taxon>
        <taxon>Viridiplantae</taxon>
        <taxon>Streptophyta</taxon>
        <taxon>Embryophyta</taxon>
        <taxon>Tracheophyta</taxon>
        <taxon>Spermatophyta</taxon>
        <taxon>Magnoliopsida</taxon>
        <taxon>eudicotyledons</taxon>
        <taxon>Gunneridae</taxon>
        <taxon>Pentapetalae</taxon>
        <taxon>rosids</taxon>
        <taxon>malvids</taxon>
        <taxon>Malvales</taxon>
        <taxon>Malvaceae</taxon>
        <taxon>Malvoideae</taxon>
        <taxon>Hibiscus</taxon>
    </lineage>
</organism>
<keyword evidence="7" id="KW-1185">Reference proteome</keyword>
<evidence type="ECO:0000256" key="3">
    <source>
        <dbReference type="ARBA" id="ARBA00023002"/>
    </source>
</evidence>
<dbReference type="Gene3D" id="1.20.245.10">
    <property type="entry name" value="Lipoxygenase-1, Domain 5"/>
    <property type="match status" value="1"/>
</dbReference>
<feature type="domain" description="Lipoxygenase" evidence="5">
    <location>
        <begin position="1"/>
        <end position="262"/>
    </location>
</feature>
<dbReference type="InterPro" id="IPR000907">
    <property type="entry name" value="LipOase"/>
</dbReference>
<comment type="caution">
    <text evidence="6">The sequence shown here is derived from an EMBL/GenBank/DDBJ whole genome shotgun (WGS) entry which is preliminary data.</text>
</comment>
<evidence type="ECO:0000256" key="1">
    <source>
        <dbReference type="ARBA" id="ARBA00022723"/>
    </source>
</evidence>
<sequence>MLLRTMVIPETLLLHPHFRDTANINALARQTLINAGGVLEVTVFPGKFAMEMSSAIYRNLVFTDQALPVDLIKRGMAVPDSSSPHGLKLMIKDYPYAVDGLEIWSAIETWVTEYCTFYYPSNEAVKHDAELQSWWSEIKIEGHDDLKTQPWWPKMNTTADLIQTCTIIIWIASAFHAAVSFGHYPLITDTDEFEELKKDPDLAFLKTITAQLQTLLGVSLIEVLSRHSTDEIYLGQRDTAEWTTDDEPLAAFEIFGKKLVEIIQSKTKKWNTIDITSYRKWQKIREDKKTDMILCLGHFSPFIDAVLRIRMLPKGVHIPPSGPNTRISDPPPSPFEMLPKRVPIPPSGPSTCTSNPP</sequence>
<evidence type="ECO:0000259" key="5">
    <source>
        <dbReference type="PROSITE" id="PS51393"/>
    </source>
</evidence>
<dbReference type="PANTHER" id="PTHR11771">
    <property type="entry name" value="LIPOXYGENASE"/>
    <property type="match status" value="1"/>
</dbReference>
<evidence type="ECO:0000256" key="4">
    <source>
        <dbReference type="SAM" id="MobiDB-lite"/>
    </source>
</evidence>
<keyword evidence="2" id="KW-0223">Dioxygenase</keyword>